<comment type="catalytic activity">
    <reaction evidence="12">
        <text>K(+)(in) + H(+)(in) = K(+)(out) + H(+)(out)</text>
        <dbReference type="Rhea" id="RHEA:28490"/>
        <dbReference type="ChEBI" id="CHEBI:15378"/>
        <dbReference type="ChEBI" id="CHEBI:29103"/>
    </reaction>
</comment>
<protein>
    <recommendedName>
        <fullName evidence="12">Probable potassium transport system protein Kup</fullName>
    </recommendedName>
</protein>
<dbReference type="EMBL" id="BNBA01000002">
    <property type="protein sequence ID" value="GHH47201.1"/>
    <property type="molecule type" value="Genomic_DNA"/>
</dbReference>
<evidence type="ECO:0000256" key="10">
    <source>
        <dbReference type="ARBA" id="ARBA00023065"/>
    </source>
</evidence>
<keyword evidence="3 12" id="KW-0813">Transport</keyword>
<reference evidence="15" key="1">
    <citation type="journal article" date="2014" name="Int. J. Syst. Evol. Microbiol.">
        <title>Complete genome sequence of Corynebacterium casei LMG S-19264T (=DSM 44701T), isolated from a smear-ripened cheese.</title>
        <authorList>
            <consortium name="US DOE Joint Genome Institute (JGI-PGF)"/>
            <person name="Walter F."/>
            <person name="Albersmeier A."/>
            <person name="Kalinowski J."/>
            <person name="Ruckert C."/>
        </authorList>
    </citation>
    <scope>NUCLEOTIDE SEQUENCE</scope>
    <source>
        <strain evidence="15">JCM 13306</strain>
    </source>
</reference>
<comment type="similarity">
    <text evidence="2 12">Belongs to the HAK/KUP transporter (TC 2.A.72) family.</text>
</comment>
<feature type="transmembrane region" description="Helical" evidence="12">
    <location>
        <begin position="387"/>
        <end position="407"/>
    </location>
</feature>
<comment type="function">
    <text evidence="12">Transport of potassium into the cell. Likely operates as a K(+):H(+) symporter.</text>
</comment>
<feature type="transmembrane region" description="Helical" evidence="12">
    <location>
        <begin position="413"/>
        <end position="430"/>
    </location>
</feature>
<evidence type="ECO:0000256" key="4">
    <source>
        <dbReference type="ARBA" id="ARBA00022475"/>
    </source>
</evidence>
<keyword evidence="10 12" id="KW-0406">Ion transport</keyword>
<dbReference type="Pfam" id="PF02705">
    <property type="entry name" value="K_trans"/>
    <property type="match status" value="1"/>
</dbReference>
<feature type="transmembrane region" description="Helical" evidence="12">
    <location>
        <begin position="275"/>
        <end position="306"/>
    </location>
</feature>
<dbReference type="InterPro" id="IPR003855">
    <property type="entry name" value="K+_transporter"/>
</dbReference>
<keyword evidence="8 12" id="KW-0630">Potassium</keyword>
<feature type="domain" description="K+ potassium transporter integral membrane" evidence="13">
    <location>
        <begin position="2"/>
        <end position="452"/>
    </location>
</feature>
<comment type="caution">
    <text evidence="15">The sequence shown here is derived from an EMBL/GenBank/DDBJ whole genome shotgun (WGS) entry which is preliminary data.</text>
</comment>
<evidence type="ECO:0000313" key="15">
    <source>
        <dbReference type="EMBL" id="GHH47201.1"/>
    </source>
</evidence>
<keyword evidence="4 12" id="KW-1003">Cell membrane</keyword>
<dbReference type="InterPro" id="IPR053951">
    <property type="entry name" value="K_trans_N"/>
</dbReference>
<evidence type="ECO:0000256" key="7">
    <source>
        <dbReference type="ARBA" id="ARBA00022847"/>
    </source>
</evidence>
<dbReference type="GO" id="GO:0015079">
    <property type="term" value="F:potassium ion transmembrane transporter activity"/>
    <property type="evidence" value="ECO:0007669"/>
    <property type="project" value="UniProtKB-UniRule"/>
</dbReference>
<feature type="domain" description="K+ potassium transporter C-terminal" evidence="14">
    <location>
        <begin position="464"/>
        <end position="604"/>
    </location>
</feature>
<dbReference type="Pfam" id="PF22776">
    <property type="entry name" value="K_trans_C"/>
    <property type="match status" value="1"/>
</dbReference>
<organism evidence="15 16">
    <name type="scientific">Xanthomonas boreopolis</name>
    <dbReference type="NCBI Taxonomy" id="86183"/>
    <lineage>
        <taxon>Bacteria</taxon>
        <taxon>Pseudomonadati</taxon>
        <taxon>Pseudomonadota</taxon>
        <taxon>Gammaproteobacteria</taxon>
        <taxon>Lysobacterales</taxon>
        <taxon>Lysobacteraceae</taxon>
        <taxon>Xanthomonas</taxon>
    </lineage>
</organism>
<evidence type="ECO:0000313" key="16">
    <source>
        <dbReference type="Proteomes" id="UP000623958"/>
    </source>
</evidence>
<evidence type="ECO:0000256" key="6">
    <source>
        <dbReference type="ARBA" id="ARBA00022692"/>
    </source>
</evidence>
<reference evidence="15" key="2">
    <citation type="submission" date="2020-09" db="EMBL/GenBank/DDBJ databases">
        <authorList>
            <person name="Sun Q."/>
            <person name="Ohkuma M."/>
        </authorList>
    </citation>
    <scope>NUCLEOTIDE SEQUENCE</scope>
    <source>
        <strain evidence="15">JCM 13306</strain>
    </source>
</reference>
<proteinExistence type="inferred from homology"/>
<sequence>MMLAALGVVFGDLATSPLYSLQEAFGAHGVRPTPPNVVGVISLSFWALVGVVSLKYVLLIMRAHNHGEGGIMALLALARASLLDRPRLRWWVVMAGLTGAALFFGDSVITPAVSVLSAVEGLGLAAPAMAPWVLPLGVSILLGLFALQHYGSARVGVLFGPIMLAWLLAAGTLGFFAMLRQPQILAAMNPLHALEFFLRNGFAGFTTLGATVLVLTGAEALYADMGHFGARPIRLAWLAVALPCLLLSYFGQGAVLLQDPGAAARPFYRMVPGWALYPMIALATAATVIASQGVISGAYSMVRSAIQLGYLPRMRVRHTSSRIRGQIHLPAISALLLLLVLAAVLGFRTSGALAAAFGIAVSGTMLMTTALVVVVMRRVWHWRWWAVVPLGAAMLVVDLAFFGANLMKLASGGWFPLALGLAMLVVMTTWRRGRELVFARVRGGGIPLEDCLRSLAGPAPARVPGTALFLTADPALAPQALLHNLRHNKVLLTVEVLDAPRARPGERVELARVGQGFHRVHARFGFAEQPDVMQVLEECAAQGFDLGQATFFTSREDIVAGDRTGMARWRDHLFAFLTRNALPVTSFFRIPEDRLIEIGRRVAI</sequence>
<feature type="transmembrane region" description="Helical" evidence="12">
    <location>
        <begin position="235"/>
        <end position="255"/>
    </location>
</feature>
<dbReference type="InterPro" id="IPR053952">
    <property type="entry name" value="K_trans_C"/>
</dbReference>
<gene>
    <name evidence="15" type="primary">kup1</name>
    <name evidence="12" type="synonym">kup</name>
    <name evidence="15" type="ORF">GCM10009090_03300</name>
</gene>
<keyword evidence="11 12" id="KW-0472">Membrane</keyword>
<keyword evidence="5 12" id="KW-0633">Potassium transport</keyword>
<evidence type="ECO:0000256" key="2">
    <source>
        <dbReference type="ARBA" id="ARBA00007019"/>
    </source>
</evidence>
<feature type="transmembrane region" description="Helical" evidence="12">
    <location>
        <begin position="201"/>
        <end position="223"/>
    </location>
</feature>
<keyword evidence="7 12" id="KW-0769">Symport</keyword>
<feature type="transmembrane region" description="Helical" evidence="12">
    <location>
        <begin position="159"/>
        <end position="181"/>
    </location>
</feature>
<evidence type="ECO:0000256" key="11">
    <source>
        <dbReference type="ARBA" id="ARBA00023136"/>
    </source>
</evidence>
<dbReference type="InterPro" id="IPR023051">
    <property type="entry name" value="Kup"/>
</dbReference>
<evidence type="ECO:0000256" key="1">
    <source>
        <dbReference type="ARBA" id="ARBA00004141"/>
    </source>
</evidence>
<evidence type="ECO:0000256" key="5">
    <source>
        <dbReference type="ARBA" id="ARBA00022538"/>
    </source>
</evidence>
<dbReference type="GO" id="GO:0005886">
    <property type="term" value="C:plasma membrane"/>
    <property type="evidence" value="ECO:0007669"/>
    <property type="project" value="UniProtKB-SubCell"/>
</dbReference>
<feature type="transmembrane region" description="Helical" evidence="12">
    <location>
        <begin position="327"/>
        <end position="347"/>
    </location>
</feature>
<evidence type="ECO:0000259" key="14">
    <source>
        <dbReference type="Pfam" id="PF22776"/>
    </source>
</evidence>
<evidence type="ECO:0000256" key="3">
    <source>
        <dbReference type="ARBA" id="ARBA00022448"/>
    </source>
</evidence>
<keyword evidence="16" id="KW-1185">Reference proteome</keyword>
<keyword evidence="6 12" id="KW-0812">Transmembrane</keyword>
<keyword evidence="9 12" id="KW-1133">Transmembrane helix</keyword>
<feature type="transmembrane region" description="Helical" evidence="12">
    <location>
        <begin position="129"/>
        <end position="147"/>
    </location>
</feature>
<accession>A0A919F568</accession>
<feature type="transmembrane region" description="Helical" evidence="12">
    <location>
        <begin position="353"/>
        <end position="375"/>
    </location>
</feature>
<dbReference type="Proteomes" id="UP000623958">
    <property type="component" value="Unassembled WGS sequence"/>
</dbReference>
<comment type="subcellular location">
    <subcellularLocation>
        <location evidence="12">Cell membrane</location>
        <topology evidence="12">Multi-pass membrane protein</topology>
    </subcellularLocation>
    <subcellularLocation>
        <location evidence="1">Membrane</location>
        <topology evidence="1">Multi-pass membrane protein</topology>
    </subcellularLocation>
</comment>
<dbReference type="PANTHER" id="PTHR30540">
    <property type="entry name" value="OSMOTIC STRESS POTASSIUM TRANSPORTER"/>
    <property type="match status" value="1"/>
</dbReference>
<feature type="transmembrane region" description="Helical" evidence="12">
    <location>
        <begin position="36"/>
        <end position="58"/>
    </location>
</feature>
<evidence type="ECO:0000256" key="9">
    <source>
        <dbReference type="ARBA" id="ARBA00022989"/>
    </source>
</evidence>
<evidence type="ECO:0000256" key="8">
    <source>
        <dbReference type="ARBA" id="ARBA00022958"/>
    </source>
</evidence>
<dbReference type="HAMAP" id="MF_01522">
    <property type="entry name" value="Kup"/>
    <property type="match status" value="1"/>
</dbReference>
<dbReference type="PANTHER" id="PTHR30540:SF79">
    <property type="entry name" value="LOW AFFINITY POTASSIUM TRANSPORT SYSTEM PROTEIN KUP"/>
    <property type="match status" value="1"/>
</dbReference>
<dbReference type="AlphaFoldDB" id="A0A919F568"/>
<dbReference type="GO" id="GO:0015293">
    <property type="term" value="F:symporter activity"/>
    <property type="evidence" value="ECO:0007669"/>
    <property type="project" value="UniProtKB-UniRule"/>
</dbReference>
<evidence type="ECO:0000256" key="12">
    <source>
        <dbReference type="HAMAP-Rule" id="MF_01522"/>
    </source>
</evidence>
<evidence type="ECO:0000259" key="13">
    <source>
        <dbReference type="Pfam" id="PF02705"/>
    </source>
</evidence>
<name>A0A919F568_9XANT</name>
<feature type="transmembrane region" description="Helical" evidence="12">
    <location>
        <begin position="88"/>
        <end position="109"/>
    </location>
</feature>